<keyword evidence="3" id="KW-1185">Reference proteome</keyword>
<feature type="region of interest" description="Disordered" evidence="1">
    <location>
        <begin position="216"/>
        <end position="345"/>
    </location>
</feature>
<dbReference type="AlphaFoldDB" id="A0A8X6V9R0"/>
<evidence type="ECO:0000313" key="3">
    <source>
        <dbReference type="Proteomes" id="UP000887159"/>
    </source>
</evidence>
<name>A0A8X6V9R0_TRICX</name>
<proteinExistence type="predicted"/>
<evidence type="ECO:0000313" key="2">
    <source>
        <dbReference type="EMBL" id="GFY04594.1"/>
    </source>
</evidence>
<gene>
    <name evidence="2" type="ORF">TNCV_4416781</name>
</gene>
<dbReference type="EMBL" id="BMAU01021244">
    <property type="protein sequence ID" value="GFY04594.1"/>
    <property type="molecule type" value="Genomic_DNA"/>
</dbReference>
<protein>
    <submittedName>
        <fullName evidence="2">Uncharacterized protein</fullName>
    </submittedName>
</protein>
<dbReference type="Proteomes" id="UP000887159">
    <property type="component" value="Unassembled WGS sequence"/>
</dbReference>
<reference evidence="2" key="1">
    <citation type="submission" date="2020-08" db="EMBL/GenBank/DDBJ databases">
        <title>Multicomponent nature underlies the extraordinary mechanical properties of spider dragline silk.</title>
        <authorList>
            <person name="Kono N."/>
            <person name="Nakamura H."/>
            <person name="Mori M."/>
            <person name="Yoshida Y."/>
            <person name="Ohtoshi R."/>
            <person name="Malay A.D."/>
            <person name="Moran D.A.P."/>
            <person name="Tomita M."/>
            <person name="Numata K."/>
            <person name="Arakawa K."/>
        </authorList>
    </citation>
    <scope>NUCLEOTIDE SEQUENCE</scope>
</reference>
<feature type="compositionally biased region" description="Basic and acidic residues" evidence="1">
    <location>
        <begin position="218"/>
        <end position="227"/>
    </location>
</feature>
<feature type="compositionally biased region" description="Polar residues" evidence="1">
    <location>
        <begin position="335"/>
        <end position="345"/>
    </location>
</feature>
<sequence>MIPILKRYCDSFYMILVDDKTLPAFLTEYVFNCPARTSIEFQGFTLTDDEVEIEFYKFPKGFAYCHDVESEFYEKAVALMSKYYQEHPEDSEDEDGPRTVTPDVLLDILTTIFDPIVNMYKEGDCVHIRTSPPEDVGYPEEFSTVGYIEMKQTHTSSFEGKRVYRSLLDLPHLCDEYCNHTPPPDNEDLFSNNLWEEDSSEVSLDIALTNMKASLDTSDTKPLEDSSNRLVASKNGQMDKMEDVPSDNTASKNGQMDKEDVPSDNTASKNGQMDKRVDVPSDNTASKNGQMDKRVDVPSDNTASKNGQMDKRVDVPSDNTASKNGQMDKRVDVPSDNTASKNGHG</sequence>
<comment type="caution">
    <text evidence="2">The sequence shown here is derived from an EMBL/GenBank/DDBJ whole genome shotgun (WGS) entry which is preliminary data.</text>
</comment>
<accession>A0A8X6V9R0</accession>
<evidence type="ECO:0000256" key="1">
    <source>
        <dbReference type="SAM" id="MobiDB-lite"/>
    </source>
</evidence>
<organism evidence="2 3">
    <name type="scientific">Trichonephila clavipes</name>
    <name type="common">Golden silk orbweaver</name>
    <name type="synonym">Nephila clavipes</name>
    <dbReference type="NCBI Taxonomy" id="2585209"/>
    <lineage>
        <taxon>Eukaryota</taxon>
        <taxon>Metazoa</taxon>
        <taxon>Ecdysozoa</taxon>
        <taxon>Arthropoda</taxon>
        <taxon>Chelicerata</taxon>
        <taxon>Arachnida</taxon>
        <taxon>Araneae</taxon>
        <taxon>Araneomorphae</taxon>
        <taxon>Entelegynae</taxon>
        <taxon>Araneoidea</taxon>
        <taxon>Nephilidae</taxon>
        <taxon>Trichonephila</taxon>
    </lineage>
</organism>